<dbReference type="InterPro" id="IPR017867">
    <property type="entry name" value="Tyr_phospatase_low_mol_wt"/>
</dbReference>
<dbReference type="InterPro" id="IPR036196">
    <property type="entry name" value="Ptyr_pPase_sf"/>
</dbReference>
<keyword evidence="6" id="KW-0812">Transmembrane</keyword>
<dbReference type="EC" id="3.1.3.48" evidence="2"/>
<dbReference type="STRING" id="1122244.GCA_000426885_02304"/>
<evidence type="ECO:0000259" key="7">
    <source>
        <dbReference type="SMART" id="SM00226"/>
    </source>
</evidence>
<dbReference type="InterPro" id="IPR050438">
    <property type="entry name" value="LMW_PTPase"/>
</dbReference>
<evidence type="ECO:0000256" key="2">
    <source>
        <dbReference type="ARBA" id="ARBA00013064"/>
    </source>
</evidence>
<evidence type="ECO:0000256" key="1">
    <source>
        <dbReference type="ARBA" id="ARBA00011063"/>
    </source>
</evidence>
<dbReference type="Proteomes" id="UP000254065">
    <property type="component" value="Unassembled WGS sequence"/>
</dbReference>
<dbReference type="SUPFAM" id="SSF52788">
    <property type="entry name" value="Phosphotyrosine protein phosphatases I"/>
    <property type="match status" value="1"/>
</dbReference>
<dbReference type="SMART" id="SM00226">
    <property type="entry name" value="LMWPc"/>
    <property type="match status" value="1"/>
</dbReference>
<reference evidence="8 9" key="1">
    <citation type="submission" date="2018-06" db="EMBL/GenBank/DDBJ databases">
        <authorList>
            <consortium name="Pathogen Informatics"/>
            <person name="Doyle S."/>
        </authorList>
    </citation>
    <scope>NUCLEOTIDE SEQUENCE [LARGE SCALE GENOMIC DNA]</scope>
    <source>
        <strain evidence="8 9">NCTC12877</strain>
    </source>
</reference>
<sequence length="179" mass="19919">MPSDYLGSSKQPSIIMTIIMTTPNSVLFVCLGNICRSPSAEAVMTELAKNQGLTIRFDSAGTANYHTGERPDSRAIDVGGTLDFDLTSLRARQLSKQDFYEFDIIFAMDNNNLASIKKVMPSDATAQVVLFDDFTKQEVADPYYGDVSDFQAMFGHIERVSRAWLDLWQSTNQHGNHHG</sequence>
<dbReference type="Pfam" id="PF01451">
    <property type="entry name" value="LMWPc"/>
    <property type="match status" value="1"/>
</dbReference>
<gene>
    <name evidence="8" type="primary">yfkJ</name>
    <name evidence="8" type="ORF">NCTC12877_02524</name>
</gene>
<dbReference type="PRINTS" id="PR00719">
    <property type="entry name" value="LMWPTPASE"/>
</dbReference>
<evidence type="ECO:0000256" key="6">
    <source>
        <dbReference type="SAM" id="Phobius"/>
    </source>
</evidence>
<keyword evidence="3 8" id="KW-0378">Hydrolase</keyword>
<dbReference type="EMBL" id="UGQB01000004">
    <property type="protein sequence ID" value="STZ09505.1"/>
    <property type="molecule type" value="Genomic_DNA"/>
</dbReference>
<feature type="active site" description="Nucleophile" evidence="5">
    <location>
        <position position="30"/>
    </location>
</feature>
<evidence type="ECO:0000313" key="8">
    <source>
        <dbReference type="EMBL" id="STZ09505.1"/>
    </source>
</evidence>
<proteinExistence type="inferred from homology"/>
<dbReference type="GO" id="GO:0004725">
    <property type="term" value="F:protein tyrosine phosphatase activity"/>
    <property type="evidence" value="ECO:0007669"/>
    <property type="project" value="UniProtKB-EC"/>
</dbReference>
<feature type="domain" description="Phosphotyrosine protein phosphatase I" evidence="7">
    <location>
        <begin position="24"/>
        <end position="167"/>
    </location>
</feature>
<feature type="transmembrane region" description="Helical" evidence="6">
    <location>
        <begin position="12"/>
        <end position="34"/>
    </location>
</feature>
<comment type="similarity">
    <text evidence="1">Belongs to the low molecular weight phosphotyrosine protein phosphatase family.</text>
</comment>
<dbReference type="PANTHER" id="PTHR11717">
    <property type="entry name" value="LOW MOLECULAR WEIGHT PROTEIN TYROSINE PHOSPHATASE"/>
    <property type="match status" value="1"/>
</dbReference>
<keyword evidence="6" id="KW-1133">Transmembrane helix</keyword>
<evidence type="ECO:0000256" key="4">
    <source>
        <dbReference type="ARBA" id="ARBA00022912"/>
    </source>
</evidence>
<dbReference type="AlphaFoldDB" id="A0A378R2P0"/>
<evidence type="ECO:0000313" key="9">
    <source>
        <dbReference type="Proteomes" id="UP000254065"/>
    </source>
</evidence>
<protein>
    <recommendedName>
        <fullName evidence="2">protein-tyrosine-phosphatase</fullName>
        <ecNumber evidence="2">3.1.3.48</ecNumber>
    </recommendedName>
</protein>
<keyword evidence="6" id="KW-0472">Membrane</keyword>
<evidence type="ECO:0000256" key="5">
    <source>
        <dbReference type="PIRSR" id="PIRSR617867-1"/>
    </source>
</evidence>
<evidence type="ECO:0000256" key="3">
    <source>
        <dbReference type="ARBA" id="ARBA00022801"/>
    </source>
</evidence>
<feature type="active site" evidence="5">
    <location>
        <position position="36"/>
    </location>
</feature>
<name>A0A378R2P0_9GAMM</name>
<feature type="active site" description="Proton donor" evidence="5">
    <location>
        <position position="141"/>
    </location>
</feature>
<dbReference type="FunFam" id="3.40.50.2300:FF:000409">
    <property type="entry name" value="Low molecular weight phosphotyrosine protein phosphatase, putative"/>
    <property type="match status" value="1"/>
</dbReference>
<dbReference type="CDD" id="cd16343">
    <property type="entry name" value="LMWPTP"/>
    <property type="match status" value="1"/>
</dbReference>
<dbReference type="InterPro" id="IPR023485">
    <property type="entry name" value="Ptyr_pPase"/>
</dbReference>
<dbReference type="Gene3D" id="3.40.50.2300">
    <property type="match status" value="1"/>
</dbReference>
<keyword evidence="9" id="KW-1185">Reference proteome</keyword>
<accession>A0A378R2P0</accession>
<dbReference type="PANTHER" id="PTHR11717:SF7">
    <property type="entry name" value="LOW MOLECULAR WEIGHT PHOSPHOTYROSINE PROTEIN PHOSPHATASE"/>
    <property type="match status" value="1"/>
</dbReference>
<organism evidence="8 9">
    <name type="scientific">Moraxella caprae</name>
    <dbReference type="NCBI Taxonomy" id="90240"/>
    <lineage>
        <taxon>Bacteria</taxon>
        <taxon>Pseudomonadati</taxon>
        <taxon>Pseudomonadota</taxon>
        <taxon>Gammaproteobacteria</taxon>
        <taxon>Moraxellales</taxon>
        <taxon>Moraxellaceae</taxon>
        <taxon>Moraxella</taxon>
    </lineage>
</organism>
<keyword evidence="4" id="KW-0904">Protein phosphatase</keyword>